<keyword evidence="2 3" id="KW-0378">Hydrolase</keyword>
<dbReference type="SUPFAM" id="SSF64438">
    <property type="entry name" value="CNF1/YfiH-like putative cysteine hydrolases"/>
    <property type="match status" value="1"/>
</dbReference>
<name>A0A1S2LEI1_9BACI</name>
<proteinExistence type="inferred from homology"/>
<accession>A0A1S2LEI1</accession>
<comment type="function">
    <text evidence="3">Probably deamidates glutamine residues to glutamate on methyl-accepting chemotaxis receptors (MCPs), playing an important role in chemotaxis.</text>
</comment>
<dbReference type="InterPro" id="IPR011324">
    <property type="entry name" value="Cytotoxic_necrot_fac-like_cat"/>
</dbReference>
<evidence type="ECO:0000256" key="3">
    <source>
        <dbReference type="HAMAP-Rule" id="MF_01440"/>
    </source>
</evidence>
<dbReference type="EC" id="3.5.1.44" evidence="3"/>
<dbReference type="InterPro" id="IPR005659">
    <property type="entry name" value="Chemorcpt_Glu_NH3ase_CheD"/>
</dbReference>
<dbReference type="HAMAP" id="MF_01440">
    <property type="entry name" value="CheD"/>
    <property type="match status" value="1"/>
</dbReference>
<organism evidence="4 5">
    <name type="scientific">Anaerobacillus arseniciselenatis</name>
    <dbReference type="NCBI Taxonomy" id="85682"/>
    <lineage>
        <taxon>Bacteria</taxon>
        <taxon>Bacillati</taxon>
        <taxon>Bacillota</taxon>
        <taxon>Bacilli</taxon>
        <taxon>Bacillales</taxon>
        <taxon>Bacillaceae</taxon>
        <taxon>Anaerobacillus</taxon>
    </lineage>
</organism>
<dbReference type="InterPro" id="IPR038592">
    <property type="entry name" value="CheD-like_sf"/>
</dbReference>
<sequence length="162" mass="17431">MSEIVKVGMADLNVAKPPQKIRTSGLGSCVGVIIYDEILKVCGMAHVMLPSSSLAKADSMNKAKYADTALEVLLDKLKSNGANQTRLKAKLAGGAQMFKFSTSSEMMRIGPRNVDAVKEKLKELRIRIVSEDVGGTSGRTIEFDPETSKLSIRTVSQGVSEI</sequence>
<dbReference type="PANTHER" id="PTHR35147">
    <property type="entry name" value="CHEMORECEPTOR GLUTAMINE DEAMIDASE CHED-RELATED"/>
    <property type="match status" value="1"/>
</dbReference>
<keyword evidence="1 3" id="KW-0145">Chemotaxis</keyword>
<dbReference type="RefSeq" id="WP_071314312.1">
    <property type="nucleotide sequence ID" value="NZ_MLQQ01000042.1"/>
</dbReference>
<evidence type="ECO:0000313" key="4">
    <source>
        <dbReference type="EMBL" id="OIJ09925.1"/>
    </source>
</evidence>
<dbReference type="Gene3D" id="3.30.1330.200">
    <property type="match status" value="1"/>
</dbReference>
<dbReference type="AlphaFoldDB" id="A0A1S2LEI1"/>
<dbReference type="Proteomes" id="UP000180098">
    <property type="component" value="Unassembled WGS sequence"/>
</dbReference>
<protein>
    <recommendedName>
        <fullName evidence="3">Probable chemoreceptor glutamine deamidase CheD</fullName>
        <ecNumber evidence="3">3.5.1.44</ecNumber>
    </recommendedName>
</protein>
<evidence type="ECO:0000256" key="2">
    <source>
        <dbReference type="ARBA" id="ARBA00022801"/>
    </source>
</evidence>
<evidence type="ECO:0000313" key="5">
    <source>
        <dbReference type="Proteomes" id="UP000180098"/>
    </source>
</evidence>
<comment type="similarity">
    <text evidence="3">Belongs to the CheD family.</text>
</comment>
<evidence type="ECO:0000256" key="1">
    <source>
        <dbReference type="ARBA" id="ARBA00022500"/>
    </source>
</evidence>
<dbReference type="Pfam" id="PF03975">
    <property type="entry name" value="CheD"/>
    <property type="match status" value="1"/>
</dbReference>
<dbReference type="EMBL" id="MLQQ01000042">
    <property type="protein sequence ID" value="OIJ09925.1"/>
    <property type="molecule type" value="Genomic_DNA"/>
</dbReference>
<dbReference type="OrthoDB" id="9807202at2"/>
<reference evidence="4 5" key="1">
    <citation type="submission" date="2016-10" db="EMBL/GenBank/DDBJ databases">
        <title>Draft genome sequences of four alkaliphilic bacteria belonging to the Anaerobacillus genus.</title>
        <authorList>
            <person name="Bassil N.M."/>
            <person name="Lloyd J.R."/>
        </authorList>
    </citation>
    <scope>NUCLEOTIDE SEQUENCE [LARGE SCALE GENOMIC DNA]</scope>
    <source>
        <strain evidence="4 5">DSM 15340</strain>
    </source>
</reference>
<dbReference type="PANTHER" id="PTHR35147:SF1">
    <property type="entry name" value="CHEMORECEPTOR GLUTAMINE DEAMIDASE CHED-RELATED"/>
    <property type="match status" value="1"/>
</dbReference>
<comment type="catalytic activity">
    <reaction evidence="3">
        <text>L-glutaminyl-[protein] + H2O = L-glutamyl-[protein] + NH4(+)</text>
        <dbReference type="Rhea" id="RHEA:16441"/>
        <dbReference type="Rhea" id="RHEA-COMP:10207"/>
        <dbReference type="Rhea" id="RHEA-COMP:10208"/>
        <dbReference type="ChEBI" id="CHEBI:15377"/>
        <dbReference type="ChEBI" id="CHEBI:28938"/>
        <dbReference type="ChEBI" id="CHEBI:29973"/>
        <dbReference type="ChEBI" id="CHEBI:30011"/>
        <dbReference type="EC" id="3.5.1.44"/>
    </reaction>
</comment>
<dbReference type="GO" id="GO:0050568">
    <property type="term" value="F:protein-glutamine glutaminase activity"/>
    <property type="evidence" value="ECO:0007669"/>
    <property type="project" value="UniProtKB-UniRule"/>
</dbReference>
<dbReference type="CDD" id="cd16352">
    <property type="entry name" value="CheD"/>
    <property type="match status" value="1"/>
</dbReference>
<gene>
    <name evidence="3" type="primary">cheD</name>
    <name evidence="4" type="ORF">BKP35_15700</name>
</gene>
<dbReference type="GO" id="GO:0006935">
    <property type="term" value="P:chemotaxis"/>
    <property type="evidence" value="ECO:0007669"/>
    <property type="project" value="UniProtKB-UniRule"/>
</dbReference>
<keyword evidence="5" id="KW-1185">Reference proteome</keyword>
<comment type="caution">
    <text evidence="4">The sequence shown here is derived from an EMBL/GenBank/DDBJ whole genome shotgun (WGS) entry which is preliminary data.</text>
</comment>